<keyword evidence="3" id="KW-1185">Reference proteome</keyword>
<reference evidence="3" key="1">
    <citation type="journal article" date="2019" name="Nat. Commun.">
        <title>The genome of broomcorn millet.</title>
        <authorList>
            <person name="Zou C."/>
            <person name="Miki D."/>
            <person name="Li D."/>
            <person name="Tang Q."/>
            <person name="Xiao L."/>
            <person name="Rajput S."/>
            <person name="Deng P."/>
            <person name="Jia W."/>
            <person name="Huang R."/>
            <person name="Zhang M."/>
            <person name="Sun Y."/>
            <person name="Hu J."/>
            <person name="Fu X."/>
            <person name="Schnable P.S."/>
            <person name="Li F."/>
            <person name="Zhang H."/>
            <person name="Feng B."/>
            <person name="Zhu X."/>
            <person name="Liu R."/>
            <person name="Schnable J.C."/>
            <person name="Zhu J.-K."/>
            <person name="Zhang H."/>
        </authorList>
    </citation>
    <scope>NUCLEOTIDE SEQUENCE [LARGE SCALE GENOMIC DNA]</scope>
</reference>
<gene>
    <name evidence="2" type="ORF">C2845_PM08G02710</name>
</gene>
<sequence>MAVLAVACPPGSWLAGRGGSTRRSARDRGEPAAQGACGAGCRPALLAGWWPGRECWRRGIEGEAEGRGGFGRWAADGPLRQMGAGGVGSCLGAQGHSPQGSCAEMPSLVYSVARGSSFRERRALGQAEAEDGSTGWRRGGTRPRDHRNMVYRLVAGVRHHPSH</sequence>
<protein>
    <submittedName>
        <fullName evidence="2">Uncharacterized protein</fullName>
    </submittedName>
</protein>
<evidence type="ECO:0000313" key="2">
    <source>
        <dbReference type="EMBL" id="RLM92276.1"/>
    </source>
</evidence>
<comment type="caution">
    <text evidence="2">The sequence shown here is derived from an EMBL/GenBank/DDBJ whole genome shotgun (WGS) entry which is preliminary data.</text>
</comment>
<proteinExistence type="predicted"/>
<dbReference type="AlphaFoldDB" id="A0A3L6QZP0"/>
<dbReference type="EMBL" id="PQIB02000010">
    <property type="protein sequence ID" value="RLM92276.1"/>
    <property type="molecule type" value="Genomic_DNA"/>
</dbReference>
<evidence type="ECO:0000313" key="3">
    <source>
        <dbReference type="Proteomes" id="UP000275267"/>
    </source>
</evidence>
<dbReference type="Proteomes" id="UP000275267">
    <property type="component" value="Unassembled WGS sequence"/>
</dbReference>
<evidence type="ECO:0000256" key="1">
    <source>
        <dbReference type="SAM" id="MobiDB-lite"/>
    </source>
</evidence>
<name>A0A3L6QZP0_PANMI</name>
<feature type="region of interest" description="Disordered" evidence="1">
    <location>
        <begin position="123"/>
        <end position="144"/>
    </location>
</feature>
<organism evidence="2 3">
    <name type="scientific">Panicum miliaceum</name>
    <name type="common">Proso millet</name>
    <name type="synonym">Broomcorn millet</name>
    <dbReference type="NCBI Taxonomy" id="4540"/>
    <lineage>
        <taxon>Eukaryota</taxon>
        <taxon>Viridiplantae</taxon>
        <taxon>Streptophyta</taxon>
        <taxon>Embryophyta</taxon>
        <taxon>Tracheophyta</taxon>
        <taxon>Spermatophyta</taxon>
        <taxon>Magnoliopsida</taxon>
        <taxon>Liliopsida</taxon>
        <taxon>Poales</taxon>
        <taxon>Poaceae</taxon>
        <taxon>PACMAD clade</taxon>
        <taxon>Panicoideae</taxon>
        <taxon>Panicodae</taxon>
        <taxon>Paniceae</taxon>
        <taxon>Panicinae</taxon>
        <taxon>Panicum</taxon>
        <taxon>Panicum sect. Panicum</taxon>
    </lineage>
</organism>
<accession>A0A3L6QZP0</accession>